<sequence length="269" mass="27971">MKRIALLAAGLLLAGCGDPFGGMNRLSETGIGGNPSASVAASGEGELLSEAAANPSDLEQRAAAEAASRSADRPPRGLFAMLGLGNGGGATPAAAPAPGGGLFGGGSSSGPDAQDVPPGTVIPYGRIARVCDLPRRRLGQRVLQESGFTVYDSIPNSTAPRPHYITGFSDGCPRTITGALVLAGDVGTHETVRYQPSNSGIRYTETDEAYEQIKSRICGARRGTPCGNRIDRLARNTVFLTVYERFGGGDRWVEVLLHDRGVSAIDFKE</sequence>
<feature type="region of interest" description="Disordered" evidence="1">
    <location>
        <begin position="56"/>
        <end position="75"/>
    </location>
</feature>
<comment type="caution">
    <text evidence="2">The sequence shown here is derived from an EMBL/GenBank/DDBJ whole genome shotgun (WGS) entry which is preliminary data.</text>
</comment>
<dbReference type="Proteomes" id="UP000326554">
    <property type="component" value="Unassembled WGS sequence"/>
</dbReference>
<evidence type="ECO:0000313" key="3">
    <source>
        <dbReference type="Proteomes" id="UP000326554"/>
    </source>
</evidence>
<dbReference type="EMBL" id="VYQE01000001">
    <property type="protein sequence ID" value="KAA9010424.1"/>
    <property type="molecule type" value="Genomic_DNA"/>
</dbReference>
<feature type="compositionally biased region" description="Gly residues" evidence="1">
    <location>
        <begin position="98"/>
        <end position="108"/>
    </location>
</feature>
<feature type="region of interest" description="Disordered" evidence="1">
    <location>
        <begin position="90"/>
        <end position="119"/>
    </location>
</feature>
<organism evidence="2 3">
    <name type="scientific">Histidinibacterium aquaticum</name>
    <dbReference type="NCBI Taxonomy" id="2613962"/>
    <lineage>
        <taxon>Bacteria</taxon>
        <taxon>Pseudomonadati</taxon>
        <taxon>Pseudomonadota</taxon>
        <taxon>Alphaproteobacteria</taxon>
        <taxon>Rhodobacterales</taxon>
        <taxon>Paracoccaceae</taxon>
        <taxon>Histidinibacterium</taxon>
    </lineage>
</organism>
<protein>
    <recommendedName>
        <fullName evidence="4">Lipoprotein</fullName>
    </recommendedName>
</protein>
<proteinExistence type="predicted"/>
<evidence type="ECO:0008006" key="4">
    <source>
        <dbReference type="Google" id="ProtNLM"/>
    </source>
</evidence>
<dbReference type="RefSeq" id="WP_150443910.1">
    <property type="nucleotide sequence ID" value="NZ_VYQE01000001.1"/>
</dbReference>
<name>A0A5J5GSA9_9RHOB</name>
<keyword evidence="3" id="KW-1185">Reference proteome</keyword>
<dbReference type="PROSITE" id="PS51257">
    <property type="entry name" value="PROKAR_LIPOPROTEIN"/>
    <property type="match status" value="1"/>
</dbReference>
<reference evidence="2 3" key="1">
    <citation type="submission" date="2019-09" db="EMBL/GenBank/DDBJ databases">
        <authorList>
            <person name="Park J.-S."/>
            <person name="Choi H.-J."/>
        </authorList>
    </citation>
    <scope>NUCLEOTIDE SEQUENCE [LARGE SCALE GENOMIC DNA]</scope>
    <source>
        <strain evidence="2 3">176SS1-4</strain>
    </source>
</reference>
<accession>A0A5J5GSA9</accession>
<dbReference type="AlphaFoldDB" id="A0A5J5GSA9"/>
<evidence type="ECO:0000256" key="1">
    <source>
        <dbReference type="SAM" id="MobiDB-lite"/>
    </source>
</evidence>
<gene>
    <name evidence="2" type="ORF">F3S47_04055</name>
</gene>
<evidence type="ECO:0000313" key="2">
    <source>
        <dbReference type="EMBL" id="KAA9010424.1"/>
    </source>
</evidence>